<dbReference type="InterPro" id="IPR015955">
    <property type="entry name" value="Lactate_DH/Glyco_Ohase_4_C"/>
</dbReference>
<dbReference type="PANTHER" id="PTHR32092:SF5">
    <property type="entry name" value="6-PHOSPHO-BETA-GLUCOSIDASE"/>
    <property type="match status" value="1"/>
</dbReference>
<comment type="similarity">
    <text evidence="1 7">Belongs to the glycosyl hydrolase 4 family.</text>
</comment>
<evidence type="ECO:0000256" key="1">
    <source>
        <dbReference type="ARBA" id="ARBA00010141"/>
    </source>
</evidence>
<dbReference type="PRINTS" id="PR00732">
    <property type="entry name" value="GLHYDRLASE4"/>
</dbReference>
<evidence type="ECO:0000313" key="9">
    <source>
        <dbReference type="EMBL" id="MFD1845263.1"/>
    </source>
</evidence>
<dbReference type="SUPFAM" id="SSF56327">
    <property type="entry name" value="LDH C-terminal domain-like"/>
    <property type="match status" value="1"/>
</dbReference>
<evidence type="ECO:0000256" key="4">
    <source>
        <dbReference type="ARBA" id="ARBA00023027"/>
    </source>
</evidence>
<reference evidence="10" key="1">
    <citation type="journal article" date="2019" name="Int. J. Syst. Evol. Microbiol.">
        <title>The Global Catalogue of Microorganisms (GCM) 10K type strain sequencing project: providing services to taxonomists for standard genome sequencing and annotation.</title>
        <authorList>
            <consortium name="The Broad Institute Genomics Platform"/>
            <consortium name="The Broad Institute Genome Sequencing Center for Infectious Disease"/>
            <person name="Wu L."/>
            <person name="Ma J."/>
        </authorList>
    </citation>
    <scope>NUCLEOTIDE SEQUENCE [LARGE SCALE GENOMIC DNA]</scope>
    <source>
        <strain evidence="10">JCM 11496</strain>
    </source>
</reference>
<keyword evidence="5" id="KW-0464">Manganese</keyword>
<evidence type="ECO:0000256" key="2">
    <source>
        <dbReference type="ARBA" id="ARBA00022723"/>
    </source>
</evidence>
<dbReference type="Proteomes" id="UP001597307">
    <property type="component" value="Unassembled WGS sequence"/>
</dbReference>
<evidence type="ECO:0000256" key="5">
    <source>
        <dbReference type="ARBA" id="ARBA00023211"/>
    </source>
</evidence>
<dbReference type="RefSeq" id="WP_343877307.1">
    <property type="nucleotide sequence ID" value="NZ_BAAAIJ010000004.1"/>
</dbReference>
<dbReference type="PANTHER" id="PTHR32092">
    <property type="entry name" value="6-PHOSPHO-BETA-GLUCOSIDASE-RELATED"/>
    <property type="match status" value="1"/>
</dbReference>
<accession>A0ABW4Q3L3</accession>
<comment type="caution">
    <text evidence="9">The sequence shown here is derived from an EMBL/GenBank/DDBJ whole genome shotgun (WGS) entry which is preliminary data.</text>
</comment>
<dbReference type="Gene3D" id="3.90.110.10">
    <property type="entry name" value="Lactate dehydrogenase/glycoside hydrolase, family 4, C-terminal"/>
    <property type="match status" value="1"/>
</dbReference>
<comment type="cofactor">
    <cofactor evidence="7">
        <name>NAD(+)</name>
        <dbReference type="ChEBI" id="CHEBI:57540"/>
    </cofactor>
    <text evidence="7">Binds 1 NAD(+) per subunit.</text>
</comment>
<dbReference type="InterPro" id="IPR022616">
    <property type="entry name" value="Glyco_hydro_4_C"/>
</dbReference>
<protein>
    <submittedName>
        <fullName evidence="9">6-phospho-beta-glucosidase</fullName>
    </submittedName>
</protein>
<evidence type="ECO:0000256" key="3">
    <source>
        <dbReference type="ARBA" id="ARBA00022801"/>
    </source>
</evidence>
<evidence type="ECO:0000313" key="10">
    <source>
        <dbReference type="Proteomes" id="UP001597307"/>
    </source>
</evidence>
<name>A0ABW4Q3L3_9MICC</name>
<organism evidence="9 10">
    <name type="scientific">Arthrobacter flavus</name>
    <dbReference type="NCBI Taxonomy" id="95172"/>
    <lineage>
        <taxon>Bacteria</taxon>
        <taxon>Bacillati</taxon>
        <taxon>Actinomycetota</taxon>
        <taxon>Actinomycetes</taxon>
        <taxon>Micrococcales</taxon>
        <taxon>Micrococcaceae</taxon>
        <taxon>Arthrobacter</taxon>
    </lineage>
</organism>
<dbReference type="EMBL" id="JBHUGA010000004">
    <property type="protein sequence ID" value="MFD1845263.1"/>
    <property type="molecule type" value="Genomic_DNA"/>
</dbReference>
<dbReference type="InterPro" id="IPR036291">
    <property type="entry name" value="NAD(P)-bd_dom_sf"/>
</dbReference>
<proteinExistence type="inferred from homology"/>
<dbReference type="Pfam" id="PF11975">
    <property type="entry name" value="Glyco_hydro_4C"/>
    <property type="match status" value="1"/>
</dbReference>
<dbReference type="Gene3D" id="3.40.50.720">
    <property type="entry name" value="NAD(P)-binding Rossmann-like Domain"/>
    <property type="match status" value="1"/>
</dbReference>
<feature type="domain" description="Glycosyl hydrolase family 4 C-terminal" evidence="8">
    <location>
        <begin position="194"/>
        <end position="423"/>
    </location>
</feature>
<dbReference type="InterPro" id="IPR019802">
    <property type="entry name" value="GlycHydrolase_4_CS"/>
</dbReference>
<evidence type="ECO:0000256" key="6">
    <source>
        <dbReference type="ARBA" id="ARBA00023295"/>
    </source>
</evidence>
<evidence type="ECO:0000259" key="8">
    <source>
        <dbReference type="Pfam" id="PF11975"/>
    </source>
</evidence>
<gene>
    <name evidence="9" type="ORF">ACFSFX_01460</name>
</gene>
<keyword evidence="10" id="KW-1185">Reference proteome</keyword>
<sequence>MKLVIVGGGGFRVPLVYRALATGQFAGVITQVVLQDSDPSRLKAIARVLHTMPLPAGSDRPRLDTEAVLDNALAGADVVFAAIRSGGAAGRVLDERVALDEGLLGQETVGAGGISYALRSVPQMLTVAESMRRVCPAAWLINFTNPAGMVTGAMQAVLGDKAIGICDSASGLVARAATAAGVSLVEGSLAGVDYVGLNHLGWLRGLTYDGVDRLPGLLADPRRLASFEEGRVFGPDLPRLLGSVPNEYLFYYYFHREAVRSLSGAAETRGAFLHRQQEQLYTELLTTPEPFAVWEGARLAREEGYLAEARPAAEERDEADLAGGGYERIALAAMRALLTGQPTELIVNIRNGGTLPALPADAVVELPARLDQTGATPLPAGPLTTHQLGLMGQLMAVEEAVIQAAVHADRDSALRAFLVHPLIDSAHAASRLLAGYERAFPDLAAFWR</sequence>
<keyword evidence="4 7" id="KW-0520">NAD</keyword>
<evidence type="ECO:0000256" key="7">
    <source>
        <dbReference type="RuleBase" id="RU361152"/>
    </source>
</evidence>
<dbReference type="InterPro" id="IPR001088">
    <property type="entry name" value="Glyco_hydro_4"/>
</dbReference>
<keyword evidence="6 7" id="KW-0326">Glycosidase</keyword>
<dbReference type="PROSITE" id="PS01324">
    <property type="entry name" value="GLYCOSYL_HYDROL_F4"/>
    <property type="match status" value="1"/>
</dbReference>
<keyword evidence="3 7" id="KW-0378">Hydrolase</keyword>
<dbReference type="Pfam" id="PF02056">
    <property type="entry name" value="Glyco_hydro_4"/>
    <property type="match status" value="1"/>
</dbReference>
<keyword evidence="2" id="KW-0479">Metal-binding</keyword>
<dbReference type="SUPFAM" id="SSF51735">
    <property type="entry name" value="NAD(P)-binding Rossmann-fold domains"/>
    <property type="match status" value="1"/>
</dbReference>